<dbReference type="PROSITE" id="PS51677">
    <property type="entry name" value="NODB"/>
    <property type="match status" value="1"/>
</dbReference>
<dbReference type="PANTHER" id="PTHR34216:SF11">
    <property type="entry name" value="CHITOOLIGOSACCHARIDE DEACETYLASE"/>
    <property type="match status" value="1"/>
</dbReference>
<evidence type="ECO:0000259" key="6">
    <source>
        <dbReference type="PROSITE" id="PS51677"/>
    </source>
</evidence>
<dbReference type="Gene3D" id="3.20.20.370">
    <property type="entry name" value="Glycoside hydrolase/deacetylase"/>
    <property type="match status" value="1"/>
</dbReference>
<keyword evidence="8" id="KW-1185">Reference proteome</keyword>
<dbReference type="SUPFAM" id="SSF88713">
    <property type="entry name" value="Glycoside hydrolase/deacetylase"/>
    <property type="match status" value="1"/>
</dbReference>
<dbReference type="InterPro" id="IPR011330">
    <property type="entry name" value="Glyco_hydro/deAcase_b/a-brl"/>
</dbReference>
<evidence type="ECO:0000313" key="7">
    <source>
        <dbReference type="EMBL" id="TYR30125.1"/>
    </source>
</evidence>
<sequence>MQARPVTLAEGVSHDIASRADRAAALWLRQRNVPLALERPVVSFTFDDVPDSAVTNGARILAEHGCGGTFYLAGGLADASFGPWRFFSPSDVSLLLDQGHEVGCHTFSHPVVQTLDRARLTDELDRNRQWLTAADPRVKLESMAFPYGSVGFFQKAWTADRFTSCRGVRHGLNVGRVDRAQLRAVQLYDCRLDAEGLAEIIAETVRSKAWLVFYTHDVQDGPSEHGCSPALMERAVEAALAAGCEVLPVRDAMALAGESKLPQSRAA</sequence>
<dbReference type="RefSeq" id="WP_148916483.1">
    <property type="nucleotide sequence ID" value="NZ_VSZS01000067.1"/>
</dbReference>
<reference evidence="7 8" key="1">
    <citation type="submission" date="2019-08" db="EMBL/GenBank/DDBJ databases">
        <authorList>
            <person name="Seo Y.L."/>
        </authorList>
    </citation>
    <scope>NUCLEOTIDE SEQUENCE [LARGE SCALE GENOMIC DNA]</scope>
    <source>
        <strain evidence="7 8">MaA-C15</strain>
    </source>
</reference>
<comment type="function">
    <text evidence="1">Is involved in generating a small heat-stable compound (Nod), an acylated oligomer of N-acetylglucosamine, that stimulates mitosis in various plant protoplasts.</text>
</comment>
<evidence type="ECO:0000256" key="5">
    <source>
        <dbReference type="ARBA" id="ARBA00032976"/>
    </source>
</evidence>
<dbReference type="InterPro" id="IPR051398">
    <property type="entry name" value="Polysacch_Deacetylase"/>
</dbReference>
<comment type="similarity">
    <text evidence="2">Belongs to the polysaccharide deacetylase family.</text>
</comment>
<dbReference type="GO" id="GO:0016810">
    <property type="term" value="F:hydrolase activity, acting on carbon-nitrogen (but not peptide) bonds"/>
    <property type="evidence" value="ECO:0007669"/>
    <property type="project" value="InterPro"/>
</dbReference>
<comment type="caution">
    <text evidence="7">The sequence shown here is derived from an EMBL/GenBank/DDBJ whole genome shotgun (WGS) entry which is preliminary data.</text>
</comment>
<name>A0A5D4GS64_9HYPH</name>
<dbReference type="InterPro" id="IPR002509">
    <property type="entry name" value="NODB_dom"/>
</dbReference>
<keyword evidence="4" id="KW-0732">Signal</keyword>
<dbReference type="CDD" id="cd10967">
    <property type="entry name" value="CE4_GLA_like_6s"/>
    <property type="match status" value="1"/>
</dbReference>
<protein>
    <recommendedName>
        <fullName evidence="3">Chitooligosaccharide deacetylase</fullName>
    </recommendedName>
    <alternativeName>
        <fullName evidence="5">Nodulation protein B</fullName>
    </alternativeName>
</protein>
<dbReference type="GO" id="GO:0005975">
    <property type="term" value="P:carbohydrate metabolic process"/>
    <property type="evidence" value="ECO:0007669"/>
    <property type="project" value="InterPro"/>
</dbReference>
<organism evidence="7 8">
    <name type="scientific">Neoaquamicrobium microcysteis</name>
    <dbReference type="NCBI Taxonomy" id="2682781"/>
    <lineage>
        <taxon>Bacteria</taxon>
        <taxon>Pseudomonadati</taxon>
        <taxon>Pseudomonadota</taxon>
        <taxon>Alphaproteobacteria</taxon>
        <taxon>Hyphomicrobiales</taxon>
        <taxon>Phyllobacteriaceae</taxon>
        <taxon>Neoaquamicrobium</taxon>
    </lineage>
</organism>
<dbReference type="AlphaFoldDB" id="A0A5D4GS64"/>
<proteinExistence type="inferred from homology"/>
<accession>A0A5D4GS64</accession>
<evidence type="ECO:0000256" key="3">
    <source>
        <dbReference type="ARBA" id="ARBA00020071"/>
    </source>
</evidence>
<evidence type="ECO:0000313" key="8">
    <source>
        <dbReference type="Proteomes" id="UP000323258"/>
    </source>
</evidence>
<dbReference type="PANTHER" id="PTHR34216">
    <property type="match status" value="1"/>
</dbReference>
<feature type="domain" description="NodB homology" evidence="6">
    <location>
        <begin position="40"/>
        <end position="267"/>
    </location>
</feature>
<evidence type="ECO:0000256" key="2">
    <source>
        <dbReference type="ARBA" id="ARBA00010973"/>
    </source>
</evidence>
<dbReference type="OrthoDB" id="9784220at2"/>
<dbReference type="Proteomes" id="UP000323258">
    <property type="component" value="Unassembled WGS sequence"/>
</dbReference>
<gene>
    <name evidence="7" type="ORF">FY036_19765</name>
</gene>
<evidence type="ECO:0000256" key="4">
    <source>
        <dbReference type="ARBA" id="ARBA00022729"/>
    </source>
</evidence>
<reference evidence="7 8" key="2">
    <citation type="submission" date="2019-09" db="EMBL/GenBank/DDBJ databases">
        <title>Mesorhizobium sp. MaA-C15 isolated from Microcystis aeruginosa.</title>
        <authorList>
            <person name="Jeong S.E."/>
            <person name="Jin H.M."/>
            <person name="Jeon C.O."/>
        </authorList>
    </citation>
    <scope>NUCLEOTIDE SEQUENCE [LARGE SCALE GENOMIC DNA]</scope>
    <source>
        <strain evidence="7 8">MaA-C15</strain>
    </source>
</reference>
<dbReference type="EMBL" id="VSZS01000067">
    <property type="protein sequence ID" value="TYR30125.1"/>
    <property type="molecule type" value="Genomic_DNA"/>
</dbReference>
<dbReference type="Pfam" id="PF01522">
    <property type="entry name" value="Polysacc_deac_1"/>
    <property type="match status" value="1"/>
</dbReference>
<evidence type="ECO:0000256" key="1">
    <source>
        <dbReference type="ARBA" id="ARBA00003236"/>
    </source>
</evidence>